<evidence type="ECO:0000256" key="1">
    <source>
        <dbReference type="SAM" id="MobiDB-lite"/>
    </source>
</evidence>
<keyword evidence="3" id="KW-1185">Reference proteome</keyword>
<reference evidence="3" key="1">
    <citation type="journal article" date="2017" name="Nucleic Acids Res.">
        <title>Proteogenomics produces comprehensive and highly accurate protein-coding gene annotation in a complete genome assembly of Malassezia sympodialis.</title>
        <authorList>
            <person name="Zhu Y."/>
            <person name="Engstroem P.G."/>
            <person name="Tellgren-Roth C."/>
            <person name="Baudo C.D."/>
            <person name="Kennell J.C."/>
            <person name="Sun S."/>
            <person name="Billmyre R.B."/>
            <person name="Schroeder M.S."/>
            <person name="Andersson A."/>
            <person name="Holm T."/>
            <person name="Sigurgeirsson B."/>
            <person name="Wu G."/>
            <person name="Sankaranarayanan S.R."/>
            <person name="Siddharthan R."/>
            <person name="Sanyal K."/>
            <person name="Lundeberg J."/>
            <person name="Nystedt B."/>
            <person name="Boekhout T."/>
            <person name="Dawson T.L. Jr."/>
            <person name="Heitman J."/>
            <person name="Scheynius A."/>
            <person name="Lehtioe J."/>
        </authorList>
    </citation>
    <scope>NUCLEOTIDE SEQUENCE [LARGE SCALE GENOMIC DNA]</scope>
    <source>
        <strain evidence="3">ATCC 42132</strain>
    </source>
</reference>
<name>A0A1M8AAL5_MALS4</name>
<dbReference type="VEuPathDB" id="FungiDB:MSYG_3830"/>
<organism evidence="2 3">
    <name type="scientific">Malassezia sympodialis (strain ATCC 42132)</name>
    <name type="common">Atopic eczema-associated yeast</name>
    <dbReference type="NCBI Taxonomy" id="1230383"/>
    <lineage>
        <taxon>Eukaryota</taxon>
        <taxon>Fungi</taxon>
        <taxon>Dikarya</taxon>
        <taxon>Basidiomycota</taxon>
        <taxon>Ustilaginomycotina</taxon>
        <taxon>Malasseziomycetes</taxon>
        <taxon>Malasseziales</taxon>
        <taxon>Malasseziaceae</taxon>
        <taxon>Malassezia</taxon>
    </lineage>
</organism>
<dbReference type="OrthoDB" id="29061at2759"/>
<evidence type="ECO:0000313" key="3">
    <source>
        <dbReference type="Proteomes" id="UP000186303"/>
    </source>
</evidence>
<accession>A0A1M8AAL5</accession>
<gene>
    <name evidence="2" type="ORF">MSYG_3830</name>
</gene>
<evidence type="ECO:0008006" key="4">
    <source>
        <dbReference type="Google" id="ProtNLM"/>
    </source>
</evidence>
<protein>
    <recommendedName>
        <fullName evidence="4">COP9 signalosome complex subunit 3</fullName>
    </recommendedName>
</protein>
<dbReference type="Proteomes" id="UP000186303">
    <property type="component" value="Chromosome 6"/>
</dbReference>
<dbReference type="AlphaFoldDB" id="A0A1M8AAL5"/>
<sequence length="474" mass="50900">MHAGTEAFLAAVQEGGSDPVRVSEVLRTYVPEPPTAEADDLILGPKGTGRTAELFASHASPLSALACISAELRRASDLGDVAPLALPIQEVLAAPDLRAHLVCMPRLVGQMARTMSYKALVYETLDTTRYLEALWQCLAQGYRGVTCVHAPLLETYLRTGQSVKAQQICDSTELNATDDTGCLTHPGDVAEYVSLAGAMYASAGSYATAEELWDTALAIPCGAVHPAQTRVFPQALCVKLLLHAQVPPLREMMPLTSASMRTYWAREFEAWMDYARAYEHATSWRGMLAASTPSPPADLENEAPLLRSLCEACNAHLPQHRLCTLSRLFSTLPLTHAANYLGCTEEQTSSLAQTMSQQGTLHAHLWAWDPVSIAEYVPLPTPTPPQSLSPTLVHFAAPSAAAELTALHSTLSRAVQSEQAAAPRLEQAHYAQLLSRNVLAKVLALNMGVSHGPGDPDDSAAELELDAPDETPAP</sequence>
<feature type="region of interest" description="Disordered" evidence="1">
    <location>
        <begin position="450"/>
        <end position="474"/>
    </location>
</feature>
<dbReference type="EMBL" id="LT671826">
    <property type="protein sequence ID" value="SHO79481.1"/>
    <property type="molecule type" value="Genomic_DNA"/>
</dbReference>
<proteinExistence type="predicted"/>
<evidence type="ECO:0000313" key="2">
    <source>
        <dbReference type="EMBL" id="SHO79481.1"/>
    </source>
</evidence>
<feature type="compositionally biased region" description="Acidic residues" evidence="1">
    <location>
        <begin position="455"/>
        <end position="474"/>
    </location>
</feature>
<dbReference type="STRING" id="1230383.A0A1M8AAL5"/>